<keyword evidence="2" id="KW-0134">Cell wall</keyword>
<keyword evidence="8" id="KW-0472">Membrane</keyword>
<dbReference type="InterPro" id="IPR004843">
    <property type="entry name" value="Calcineurin-like_PHP"/>
</dbReference>
<keyword evidence="3" id="KW-0964">Secreted</keyword>
<reference evidence="12" key="1">
    <citation type="submission" date="2022-09" db="EMBL/GenBank/DDBJ databases">
        <title>Complete Genomes of Fervidibacillus albus and Fervidibacillus halotolerans isolated from tidal flat sediments.</title>
        <authorList>
            <person name="Kwon K.K."/>
            <person name="Yang S.-H."/>
            <person name="Park M.J."/>
            <person name="Oh H.-M."/>
        </authorList>
    </citation>
    <scope>NUCLEOTIDE SEQUENCE</scope>
    <source>
        <strain evidence="12">MEBiC13594</strain>
    </source>
</reference>
<dbReference type="SUPFAM" id="SSF56300">
    <property type="entry name" value="Metallo-dependent phosphatases"/>
    <property type="match status" value="1"/>
</dbReference>
<feature type="domain" description="Gram-positive cocci surface proteins LPxTG" evidence="10">
    <location>
        <begin position="574"/>
        <end position="611"/>
    </location>
</feature>
<keyword evidence="6" id="KW-0378">Hydrolase</keyword>
<dbReference type="GO" id="GO:0016787">
    <property type="term" value="F:hydrolase activity"/>
    <property type="evidence" value="ECO:0007669"/>
    <property type="project" value="UniProtKB-KW"/>
</dbReference>
<comment type="subcellular location">
    <subcellularLocation>
        <location evidence="1">Secreted</location>
        <location evidence="1">Cell wall</location>
        <topology evidence="1">Peptidoglycan-anchor</topology>
    </subcellularLocation>
</comment>
<keyword evidence="13" id="KW-1185">Reference proteome</keyword>
<dbReference type="PRINTS" id="PR01607">
    <property type="entry name" value="APYRASEFAMLY"/>
</dbReference>
<keyword evidence="8" id="KW-1133">Transmembrane helix</keyword>
<feature type="region of interest" description="Disordered" evidence="7">
    <location>
        <begin position="543"/>
        <end position="581"/>
    </location>
</feature>
<evidence type="ECO:0000256" key="3">
    <source>
        <dbReference type="ARBA" id="ARBA00022525"/>
    </source>
</evidence>
<gene>
    <name evidence="12" type="ORF">OE105_11005</name>
</gene>
<dbReference type="KEGG" id="fhl:OE105_11005"/>
<dbReference type="GO" id="GO:0000166">
    <property type="term" value="F:nucleotide binding"/>
    <property type="evidence" value="ECO:0007669"/>
    <property type="project" value="UniProtKB-KW"/>
</dbReference>
<keyword evidence="8" id="KW-0812">Transmembrane</keyword>
<sequence>MKFLKNRLLIAVSLLVLLVNYSLPFGQVSFAAETDGNTFDLTIMHVNDTHAHVEQFPFLSTAVEQIRAEKPNNLLLHAGDVFSGTLYFTVHKGLADVDFMNKIGFDAMVFGNHEFDKDSETLGNFVNKAEFPLVGANIDFTGDSILGKYVESTIGQPGEGGKIYPAIVKEVDGESIGIIGLITEETPSISSPGENILFHNAIEKATQTVKQLEEMGIDKIIALTHLGYKADVEVAKAVDGIDVIVGGHSHTELPEGTLIEKDEPTVIVQTGDNLNNLGVLDVTFDENGVVTEYSTALLALEEKSDENPEGYDADEELSDLVKLYYKDVESLQKQVVGETTVVLDGERANVRTKETNLGNLIADGMVWNMQQIKPEVTIALQNGGGIRASVDKGEITLGEVLTVMPFGNMLVYMELTGDEIWQTLEHSVSKYPETNGGFLHVSGLKFTFDPEKPAGERIVSIDVKNTEGKYEPINKEATYYVATNSFTAKGGDGYDVLAKATEEGRMVNVDMPDYEVFTAYLNHLGGTVSPSVEGRIVALGVDDQPADDTEEPADQNDSEKPGDSSDDQTSSEDEGKTLPNTATDHGNILFIGLSLIVVGFVVFLYYRKQRKFI</sequence>
<feature type="compositionally biased region" description="Acidic residues" evidence="7">
    <location>
        <begin position="544"/>
        <end position="556"/>
    </location>
</feature>
<feature type="domain" description="Calcineurin-like phosphoesterase" evidence="9">
    <location>
        <begin position="42"/>
        <end position="251"/>
    </location>
</feature>
<evidence type="ECO:0000259" key="10">
    <source>
        <dbReference type="Pfam" id="PF00746"/>
    </source>
</evidence>
<dbReference type="PANTHER" id="PTHR11575">
    <property type="entry name" value="5'-NUCLEOTIDASE-RELATED"/>
    <property type="match status" value="1"/>
</dbReference>
<proteinExistence type="inferred from homology"/>
<dbReference type="Pfam" id="PF02872">
    <property type="entry name" value="5_nucleotid_C"/>
    <property type="match status" value="1"/>
</dbReference>
<dbReference type="PANTHER" id="PTHR11575:SF24">
    <property type="entry name" value="5'-NUCLEOTIDASE"/>
    <property type="match status" value="1"/>
</dbReference>
<keyword evidence="5" id="KW-0572">Peptidoglycan-anchor</keyword>
<dbReference type="InterPro" id="IPR008334">
    <property type="entry name" value="5'-Nucleotdase_C"/>
</dbReference>
<dbReference type="SUPFAM" id="SSF55816">
    <property type="entry name" value="5'-nucleotidase (syn. UDP-sugar hydrolase), C-terminal domain"/>
    <property type="match status" value="1"/>
</dbReference>
<dbReference type="Pfam" id="PF00746">
    <property type="entry name" value="Gram_pos_anchor"/>
    <property type="match status" value="1"/>
</dbReference>
<evidence type="ECO:0000259" key="11">
    <source>
        <dbReference type="Pfam" id="PF02872"/>
    </source>
</evidence>
<evidence type="ECO:0000313" key="12">
    <source>
        <dbReference type="EMBL" id="WAA12093.1"/>
    </source>
</evidence>
<comment type="similarity">
    <text evidence="6">Belongs to the 5'-nucleotidase family.</text>
</comment>
<feature type="domain" description="5'-Nucleotidase C-terminal" evidence="11">
    <location>
        <begin position="335"/>
        <end position="498"/>
    </location>
</feature>
<name>A0A9E8RYC5_9BACI</name>
<accession>A0A9E8RYC5</accession>
<evidence type="ECO:0000256" key="5">
    <source>
        <dbReference type="ARBA" id="ARBA00023088"/>
    </source>
</evidence>
<keyword evidence="6" id="KW-0547">Nucleotide-binding</keyword>
<dbReference type="Gene3D" id="3.90.780.10">
    <property type="entry name" value="5'-Nucleotidase, C-terminal domain"/>
    <property type="match status" value="1"/>
</dbReference>
<evidence type="ECO:0000256" key="2">
    <source>
        <dbReference type="ARBA" id="ARBA00022512"/>
    </source>
</evidence>
<dbReference type="GO" id="GO:0009166">
    <property type="term" value="P:nucleotide catabolic process"/>
    <property type="evidence" value="ECO:0007669"/>
    <property type="project" value="InterPro"/>
</dbReference>
<dbReference type="FunFam" id="3.90.780.10:FF:000004">
    <property type="entry name" value="UDP-sugar hydrolase, putative"/>
    <property type="match status" value="1"/>
</dbReference>
<evidence type="ECO:0000256" key="7">
    <source>
        <dbReference type="SAM" id="MobiDB-lite"/>
    </source>
</evidence>
<dbReference type="EMBL" id="CP106877">
    <property type="protein sequence ID" value="WAA12093.1"/>
    <property type="molecule type" value="Genomic_DNA"/>
</dbReference>
<evidence type="ECO:0000313" key="13">
    <source>
        <dbReference type="Proteomes" id="UP001164726"/>
    </source>
</evidence>
<evidence type="ECO:0000256" key="1">
    <source>
        <dbReference type="ARBA" id="ARBA00004168"/>
    </source>
</evidence>
<dbReference type="Pfam" id="PF00149">
    <property type="entry name" value="Metallophos"/>
    <property type="match status" value="1"/>
</dbReference>
<evidence type="ECO:0000259" key="9">
    <source>
        <dbReference type="Pfam" id="PF00149"/>
    </source>
</evidence>
<organism evidence="12 13">
    <name type="scientific">Fervidibacillus halotolerans</name>
    <dbReference type="NCBI Taxonomy" id="2980027"/>
    <lineage>
        <taxon>Bacteria</taxon>
        <taxon>Bacillati</taxon>
        <taxon>Bacillota</taxon>
        <taxon>Bacilli</taxon>
        <taxon>Bacillales</taxon>
        <taxon>Bacillaceae</taxon>
        <taxon>Fervidibacillus</taxon>
    </lineage>
</organism>
<keyword evidence="4" id="KW-0732">Signal</keyword>
<dbReference type="RefSeq" id="WP_275420224.1">
    <property type="nucleotide sequence ID" value="NZ_CP106877.1"/>
</dbReference>
<dbReference type="InterPro" id="IPR006179">
    <property type="entry name" value="5_nucleotidase/apyrase"/>
</dbReference>
<protein>
    <submittedName>
        <fullName evidence="12">5'-nucleotidase C-terminal domain-containing protein</fullName>
    </submittedName>
</protein>
<dbReference type="InterPro" id="IPR019931">
    <property type="entry name" value="LPXTG_anchor"/>
</dbReference>
<dbReference type="InterPro" id="IPR036907">
    <property type="entry name" value="5'-Nucleotdase_C_sf"/>
</dbReference>
<dbReference type="NCBIfam" id="TIGR01167">
    <property type="entry name" value="LPXTG_anchor"/>
    <property type="match status" value="1"/>
</dbReference>
<dbReference type="InterPro" id="IPR029052">
    <property type="entry name" value="Metallo-depent_PP-like"/>
</dbReference>
<dbReference type="Gene3D" id="3.60.21.10">
    <property type="match status" value="1"/>
</dbReference>
<feature type="transmembrane region" description="Helical" evidence="8">
    <location>
        <begin position="588"/>
        <end position="606"/>
    </location>
</feature>
<dbReference type="Proteomes" id="UP001164726">
    <property type="component" value="Chromosome"/>
</dbReference>
<evidence type="ECO:0000256" key="8">
    <source>
        <dbReference type="SAM" id="Phobius"/>
    </source>
</evidence>
<evidence type="ECO:0000256" key="6">
    <source>
        <dbReference type="RuleBase" id="RU362119"/>
    </source>
</evidence>
<evidence type="ECO:0000256" key="4">
    <source>
        <dbReference type="ARBA" id="ARBA00022729"/>
    </source>
</evidence>
<dbReference type="AlphaFoldDB" id="A0A9E8RYC5"/>